<dbReference type="PANTHER" id="PTHR42928">
    <property type="entry name" value="TRICARBOXYLATE-BINDING PROTEIN"/>
    <property type="match status" value="1"/>
</dbReference>
<dbReference type="Gene3D" id="3.40.190.10">
    <property type="entry name" value="Periplasmic binding protein-like II"/>
    <property type="match status" value="1"/>
</dbReference>
<name>A0A3N2CQI9_9ACTN</name>
<dbReference type="InterPro" id="IPR042100">
    <property type="entry name" value="Bug_dom1"/>
</dbReference>
<dbReference type="PANTHER" id="PTHR42928:SF3">
    <property type="entry name" value="UPF0065 PROTEIN YFLP"/>
    <property type="match status" value="1"/>
</dbReference>
<feature type="signal peptide" evidence="2">
    <location>
        <begin position="1"/>
        <end position="30"/>
    </location>
</feature>
<dbReference type="OrthoDB" id="9780943at2"/>
<gene>
    <name evidence="3" type="ORF">EDD33_0505</name>
</gene>
<keyword evidence="2" id="KW-0732">Signal</keyword>
<dbReference type="CDD" id="cd07012">
    <property type="entry name" value="PBP2_Bug_TTT"/>
    <property type="match status" value="1"/>
</dbReference>
<keyword evidence="4" id="KW-1185">Reference proteome</keyword>
<evidence type="ECO:0000313" key="4">
    <source>
        <dbReference type="Proteomes" id="UP000281738"/>
    </source>
</evidence>
<dbReference type="InterPro" id="IPR005064">
    <property type="entry name" value="BUG"/>
</dbReference>
<organism evidence="3 4">
    <name type="scientific">Nocardioides aurantiacus</name>
    <dbReference type="NCBI Taxonomy" id="86796"/>
    <lineage>
        <taxon>Bacteria</taxon>
        <taxon>Bacillati</taxon>
        <taxon>Actinomycetota</taxon>
        <taxon>Actinomycetes</taxon>
        <taxon>Propionibacteriales</taxon>
        <taxon>Nocardioidaceae</taxon>
        <taxon>Nocardioides</taxon>
    </lineage>
</organism>
<dbReference type="PIRSF" id="PIRSF017082">
    <property type="entry name" value="YflP"/>
    <property type="match status" value="1"/>
</dbReference>
<comment type="caution">
    <text evidence="3">The sequence shown here is derived from an EMBL/GenBank/DDBJ whole genome shotgun (WGS) entry which is preliminary data.</text>
</comment>
<proteinExistence type="inferred from homology"/>
<comment type="similarity">
    <text evidence="1">Belongs to the UPF0065 (bug) family.</text>
</comment>
<dbReference type="SUPFAM" id="SSF53850">
    <property type="entry name" value="Periplasmic binding protein-like II"/>
    <property type="match status" value="1"/>
</dbReference>
<protein>
    <submittedName>
        <fullName evidence="3">Putative tricarboxylic transport membrane protein</fullName>
    </submittedName>
</protein>
<dbReference type="RefSeq" id="WP_123388968.1">
    <property type="nucleotide sequence ID" value="NZ_RKHO01000001.1"/>
</dbReference>
<evidence type="ECO:0000256" key="1">
    <source>
        <dbReference type="ARBA" id="ARBA00006987"/>
    </source>
</evidence>
<reference evidence="3 4" key="1">
    <citation type="submission" date="2018-11" db="EMBL/GenBank/DDBJ databases">
        <title>Sequencing the genomes of 1000 actinobacteria strains.</title>
        <authorList>
            <person name="Klenk H.-P."/>
        </authorList>
    </citation>
    <scope>NUCLEOTIDE SEQUENCE [LARGE SCALE GENOMIC DNA]</scope>
    <source>
        <strain evidence="3 4">DSM 12652</strain>
    </source>
</reference>
<evidence type="ECO:0000256" key="2">
    <source>
        <dbReference type="SAM" id="SignalP"/>
    </source>
</evidence>
<dbReference type="Proteomes" id="UP000281738">
    <property type="component" value="Unassembled WGS sequence"/>
</dbReference>
<evidence type="ECO:0000313" key="3">
    <source>
        <dbReference type="EMBL" id="ROR89676.1"/>
    </source>
</evidence>
<dbReference type="AlphaFoldDB" id="A0A3N2CQI9"/>
<dbReference type="Pfam" id="PF03401">
    <property type="entry name" value="TctC"/>
    <property type="match status" value="1"/>
</dbReference>
<accession>A0A3N2CQI9</accession>
<dbReference type="Gene3D" id="3.40.190.150">
    <property type="entry name" value="Bordetella uptake gene, domain 1"/>
    <property type="match status" value="1"/>
</dbReference>
<dbReference type="EMBL" id="RKHO01000001">
    <property type="protein sequence ID" value="ROR89676.1"/>
    <property type="molecule type" value="Genomic_DNA"/>
</dbReference>
<sequence length="346" mass="36707">MTVNLFPHRSPSTRRGLRAVLATVSVVSLAALTACGGVTSSSDSGDASGDLSEKRMRMMIPNAAGGGYDLTGRAAVKVMEDEKITGRFEVSNVEGASGTVAMQRLLNEKGSDDLLMTMGLGVVGAVYTNKSDATVDKAVPIARLIEEQEAILVPKDSPFKTVDDFVEAWKADPDKVVVGGGSAPGGPDFLFPMQLADAVGVTPKDVAYVEYDGGGPLTTALLGSKIDVGMSGLGEFEGQIADGSLRVLAVSGEERLETTDAPTLTEEGIDLVFTNWRGVLAPPGIDDATREAYVKAFEEMHDTQAWKDTLEKNGWSDNFATGEEFESYLDEQNERVRTTLTDLGLA</sequence>
<feature type="chain" id="PRO_5038645663" evidence="2">
    <location>
        <begin position="31"/>
        <end position="346"/>
    </location>
</feature>